<keyword evidence="3" id="KW-0050">Antiport</keyword>
<protein>
    <submittedName>
        <fullName evidence="11">Potassium/proton antiporter</fullName>
    </submittedName>
</protein>
<keyword evidence="5 9" id="KW-0812">Transmembrane</keyword>
<evidence type="ECO:0000256" key="6">
    <source>
        <dbReference type="ARBA" id="ARBA00022989"/>
    </source>
</evidence>
<feature type="transmembrane region" description="Helical" evidence="9">
    <location>
        <begin position="29"/>
        <end position="48"/>
    </location>
</feature>
<evidence type="ECO:0000259" key="10">
    <source>
        <dbReference type="PROSITE" id="PS51202"/>
    </source>
</evidence>
<dbReference type="RefSeq" id="WP_055286507.1">
    <property type="nucleotide sequence ID" value="NZ_CYYP01000009.1"/>
</dbReference>
<accession>A0A174CT30</accession>
<keyword evidence="4" id="KW-1003">Cell membrane</keyword>
<dbReference type="PANTHER" id="PTHR32507:SF7">
    <property type="entry name" value="K(+)_H(+) ANTIPORTER NHAP2"/>
    <property type="match status" value="1"/>
</dbReference>
<feature type="transmembrane region" description="Helical" evidence="9">
    <location>
        <begin position="360"/>
        <end position="380"/>
    </location>
</feature>
<dbReference type="GO" id="GO:0006813">
    <property type="term" value="P:potassium ion transport"/>
    <property type="evidence" value="ECO:0007669"/>
    <property type="project" value="InterPro"/>
</dbReference>
<gene>
    <name evidence="11" type="ORF">ERS852381_01145</name>
</gene>
<evidence type="ECO:0000256" key="5">
    <source>
        <dbReference type="ARBA" id="ARBA00022692"/>
    </source>
</evidence>
<evidence type="ECO:0000256" key="4">
    <source>
        <dbReference type="ARBA" id="ARBA00022475"/>
    </source>
</evidence>
<organism evidence="11 12">
    <name type="scientific">Collinsella aerofaciens</name>
    <dbReference type="NCBI Taxonomy" id="74426"/>
    <lineage>
        <taxon>Bacteria</taxon>
        <taxon>Bacillati</taxon>
        <taxon>Actinomycetota</taxon>
        <taxon>Coriobacteriia</taxon>
        <taxon>Coriobacteriales</taxon>
        <taxon>Coriobacteriaceae</taxon>
        <taxon>Collinsella</taxon>
    </lineage>
</organism>
<dbReference type="GO" id="GO:0005886">
    <property type="term" value="C:plasma membrane"/>
    <property type="evidence" value="ECO:0007669"/>
    <property type="project" value="UniProtKB-SubCell"/>
</dbReference>
<feature type="transmembrane region" description="Helical" evidence="9">
    <location>
        <begin position="114"/>
        <end position="136"/>
    </location>
</feature>
<dbReference type="InterPro" id="IPR006153">
    <property type="entry name" value="Cation/H_exchanger_TM"/>
</dbReference>
<dbReference type="GO" id="GO:0015297">
    <property type="term" value="F:antiporter activity"/>
    <property type="evidence" value="ECO:0007669"/>
    <property type="project" value="UniProtKB-KW"/>
</dbReference>
<evidence type="ECO:0000256" key="1">
    <source>
        <dbReference type="ARBA" id="ARBA00004651"/>
    </source>
</evidence>
<proteinExistence type="predicted"/>
<evidence type="ECO:0000313" key="12">
    <source>
        <dbReference type="Proteomes" id="UP000095468"/>
    </source>
</evidence>
<feature type="domain" description="RCK C-terminal" evidence="10">
    <location>
        <begin position="394"/>
        <end position="477"/>
    </location>
</feature>
<dbReference type="InterPro" id="IPR006037">
    <property type="entry name" value="RCK_C"/>
</dbReference>
<feature type="transmembrane region" description="Helical" evidence="9">
    <location>
        <begin position="54"/>
        <end position="73"/>
    </location>
</feature>
<dbReference type="SUPFAM" id="SSF116726">
    <property type="entry name" value="TrkA C-terminal domain-like"/>
    <property type="match status" value="2"/>
</dbReference>
<dbReference type="AlphaFoldDB" id="A0A174CT30"/>
<feature type="transmembrane region" description="Helical" evidence="9">
    <location>
        <begin position="328"/>
        <end position="348"/>
    </location>
</feature>
<sequence length="533" mass="56138">MNQILLFIGLVIILCLTIKPVGKKLPFPTLLIFIALGMLLGVNGPAHIDFSDYALTETVCSTALLFIMFYGGFNTNIDRAKPVAVPAVLLSTLGVVITAGITGVFAHFVLGFDWIGGLLLGSVVASTDAASVFSVLREHNLSLRGGTDSLLEVESGSNDPVAYMLTAVLATLATGGDVNIPVLLAKQIILGVGLGIVIGWASGRLIERAHATAEGAQTIFLFAAAIVAYALPSYLGGNGFLAVYLAGIVLGASDITGKVELAHFFDTLTEMAEMTIFFLLGLLVTPARLPQMLLPGLALMAFMLFVSRPIAVGMLLAPFKTNPRQVALVSWAGLRGAASVVFSLFAVVSGVPGGHDLFDLVFVIAVSSIVVQGSLLPAVAKKLDMIDAEGDVRRTFNDYRDEDGMSFVKLKVGAGHPFAGRSLADIGSATNMLVVLVLRDGAHPMLPNGDTVIEEGDLLVMAAPTFEERAEVTLREVTVTPHGRLAGQRLRDVPQGKHPFIVVMLKRDGQTIIPDGNTLINAGDEAVIATLAS</sequence>
<evidence type="ECO:0000313" key="11">
    <source>
        <dbReference type="EMBL" id="CUO16522.1"/>
    </source>
</evidence>
<dbReference type="Gene3D" id="3.30.70.1450">
    <property type="entry name" value="Regulator of K+ conductance, C-terminal domain"/>
    <property type="match status" value="2"/>
</dbReference>
<keyword evidence="6 9" id="KW-1133">Transmembrane helix</keyword>
<feature type="transmembrane region" description="Helical" evidence="9">
    <location>
        <begin position="6"/>
        <end position="22"/>
    </location>
</feature>
<dbReference type="Gene3D" id="1.20.1530.20">
    <property type="match status" value="1"/>
</dbReference>
<dbReference type="EMBL" id="CYYP01000009">
    <property type="protein sequence ID" value="CUO16522.1"/>
    <property type="molecule type" value="Genomic_DNA"/>
</dbReference>
<dbReference type="PROSITE" id="PS51202">
    <property type="entry name" value="RCK_C"/>
    <property type="match status" value="2"/>
</dbReference>
<name>A0A174CT30_9ACTN</name>
<evidence type="ECO:0000256" key="9">
    <source>
        <dbReference type="SAM" id="Phobius"/>
    </source>
</evidence>
<evidence type="ECO:0000256" key="2">
    <source>
        <dbReference type="ARBA" id="ARBA00022448"/>
    </source>
</evidence>
<keyword evidence="7" id="KW-0406">Ion transport</keyword>
<evidence type="ECO:0000256" key="8">
    <source>
        <dbReference type="ARBA" id="ARBA00023136"/>
    </source>
</evidence>
<dbReference type="PANTHER" id="PTHR32507">
    <property type="entry name" value="NA(+)/H(+) ANTIPORTER 1"/>
    <property type="match status" value="1"/>
</dbReference>
<feature type="transmembrane region" description="Helical" evidence="9">
    <location>
        <begin position="161"/>
        <end position="182"/>
    </location>
</feature>
<dbReference type="InterPro" id="IPR036721">
    <property type="entry name" value="RCK_C_sf"/>
</dbReference>
<feature type="transmembrane region" description="Helical" evidence="9">
    <location>
        <begin position="188"/>
        <end position="206"/>
    </location>
</feature>
<comment type="subcellular location">
    <subcellularLocation>
        <location evidence="1">Cell membrane</location>
        <topology evidence="1">Multi-pass membrane protein</topology>
    </subcellularLocation>
</comment>
<feature type="transmembrane region" description="Helical" evidence="9">
    <location>
        <begin position="218"/>
        <end position="235"/>
    </location>
</feature>
<dbReference type="Pfam" id="PF02080">
    <property type="entry name" value="TrkA_C"/>
    <property type="match status" value="2"/>
</dbReference>
<feature type="transmembrane region" description="Helical" evidence="9">
    <location>
        <begin position="85"/>
        <end position="108"/>
    </location>
</feature>
<keyword evidence="2" id="KW-0813">Transport</keyword>
<dbReference type="InterPro" id="IPR038770">
    <property type="entry name" value="Na+/solute_symporter_sf"/>
</dbReference>
<dbReference type="Proteomes" id="UP000095468">
    <property type="component" value="Unassembled WGS sequence"/>
</dbReference>
<dbReference type="GO" id="GO:1902600">
    <property type="term" value="P:proton transmembrane transport"/>
    <property type="evidence" value="ECO:0007669"/>
    <property type="project" value="InterPro"/>
</dbReference>
<feature type="transmembrane region" description="Helical" evidence="9">
    <location>
        <begin position="295"/>
        <end position="316"/>
    </location>
</feature>
<evidence type="ECO:0000256" key="3">
    <source>
        <dbReference type="ARBA" id="ARBA00022449"/>
    </source>
</evidence>
<evidence type="ECO:0000256" key="7">
    <source>
        <dbReference type="ARBA" id="ARBA00023065"/>
    </source>
</evidence>
<dbReference type="GO" id="GO:0008324">
    <property type="term" value="F:monoatomic cation transmembrane transporter activity"/>
    <property type="evidence" value="ECO:0007669"/>
    <property type="project" value="InterPro"/>
</dbReference>
<feature type="domain" description="RCK C-terminal" evidence="10">
    <location>
        <begin position="478"/>
        <end position="533"/>
    </location>
</feature>
<reference evidence="11 12" key="1">
    <citation type="submission" date="2015-09" db="EMBL/GenBank/DDBJ databases">
        <authorList>
            <consortium name="Pathogen Informatics"/>
        </authorList>
    </citation>
    <scope>NUCLEOTIDE SEQUENCE [LARGE SCALE GENOMIC DNA]</scope>
    <source>
        <strain evidence="11 12">2789STDY5608823</strain>
    </source>
</reference>
<dbReference type="NCBIfam" id="NF003715">
    <property type="entry name" value="PRK05326.1-2"/>
    <property type="match status" value="1"/>
</dbReference>
<dbReference type="NCBIfam" id="NF003716">
    <property type="entry name" value="PRK05326.1-3"/>
    <property type="match status" value="1"/>
</dbReference>
<dbReference type="Pfam" id="PF00999">
    <property type="entry name" value="Na_H_Exchanger"/>
    <property type="match status" value="1"/>
</dbReference>
<keyword evidence="8 9" id="KW-0472">Membrane</keyword>